<dbReference type="HOGENOM" id="CLU_2930506_0_0_6"/>
<evidence type="ECO:0000313" key="1">
    <source>
        <dbReference type="EMBL" id="ENV97837.1"/>
    </source>
</evidence>
<name>N9DHY6_ACIBZ</name>
<dbReference type="OrthoDB" id="6706868at2"/>
<dbReference type="Proteomes" id="UP000013251">
    <property type="component" value="Unassembled WGS sequence"/>
</dbReference>
<reference evidence="1 2" key="1">
    <citation type="submission" date="2013-02" db="EMBL/GenBank/DDBJ databases">
        <title>The Genome Sequence of Acinetobacter bereziniae CIP 70.12.</title>
        <authorList>
            <consortium name="The Broad Institute Genome Sequencing Platform"/>
            <consortium name="The Broad Institute Genome Sequencing Center for Infectious Disease"/>
            <person name="Cerqueira G."/>
            <person name="Feldgarden M."/>
            <person name="Courvalin P."/>
            <person name="Perichon B."/>
            <person name="Grillot-Courvalin C."/>
            <person name="Clermont D."/>
            <person name="Rocha E."/>
            <person name="Yoon E.-J."/>
            <person name="Nemec A."/>
            <person name="Walker B."/>
            <person name="Young S.K."/>
            <person name="Zeng Q."/>
            <person name="Gargeya S."/>
            <person name="Fitzgerald M."/>
            <person name="Haas B."/>
            <person name="Abouelleil A."/>
            <person name="Alvarado L."/>
            <person name="Arachchi H.M."/>
            <person name="Berlin A.M."/>
            <person name="Chapman S.B."/>
            <person name="Dewar J."/>
            <person name="Goldberg J."/>
            <person name="Griggs A."/>
            <person name="Gujja S."/>
            <person name="Hansen M."/>
            <person name="Howarth C."/>
            <person name="Imamovic A."/>
            <person name="Larimer J."/>
            <person name="McCowan C."/>
            <person name="Murphy C."/>
            <person name="Neiman D."/>
            <person name="Pearson M."/>
            <person name="Priest M."/>
            <person name="Roberts A."/>
            <person name="Saif S."/>
            <person name="Shea T."/>
            <person name="Sisk P."/>
            <person name="Sykes S."/>
            <person name="Wortman J."/>
            <person name="Nusbaum C."/>
            <person name="Birren B."/>
        </authorList>
    </citation>
    <scope>NUCLEOTIDE SEQUENCE [LARGE SCALE GENOMIC DNA]</scope>
    <source>
        <strain evidence="1 2">CIP 70.12</strain>
    </source>
</reference>
<gene>
    <name evidence="1" type="ORF">F938_01246</name>
</gene>
<protein>
    <submittedName>
        <fullName evidence="1">Uncharacterized protein</fullName>
    </submittedName>
</protein>
<dbReference type="RefSeq" id="WP_005030392.1">
    <property type="nucleotide sequence ID" value="NZ_KB849755.1"/>
</dbReference>
<dbReference type="EMBL" id="APQG01000018">
    <property type="protein sequence ID" value="ENV97837.1"/>
    <property type="molecule type" value="Genomic_DNA"/>
</dbReference>
<keyword evidence="2" id="KW-1185">Reference proteome</keyword>
<accession>N9DHY6</accession>
<evidence type="ECO:0000313" key="2">
    <source>
        <dbReference type="Proteomes" id="UP000013251"/>
    </source>
</evidence>
<comment type="caution">
    <text evidence="1">The sequence shown here is derived from an EMBL/GenBank/DDBJ whole genome shotgun (WGS) entry which is preliminary data.</text>
</comment>
<proteinExistence type="predicted"/>
<dbReference type="AlphaFoldDB" id="N9DHY6"/>
<sequence length="60" mass="7003">MTLNEKINLIIRDVAELPDRTSPEDFPEALIVTSDELEEILIHHLINEHDVVQEQNHDEM</sequence>
<organism evidence="1 2">
    <name type="scientific">Acinetobacter bereziniae LMG 1003 = CIP 70.12</name>
    <dbReference type="NCBI Taxonomy" id="981324"/>
    <lineage>
        <taxon>Bacteria</taxon>
        <taxon>Pseudomonadati</taxon>
        <taxon>Pseudomonadota</taxon>
        <taxon>Gammaproteobacteria</taxon>
        <taxon>Moraxellales</taxon>
        <taxon>Moraxellaceae</taxon>
        <taxon>Acinetobacter</taxon>
    </lineage>
</organism>
<dbReference type="PATRIC" id="fig|1217650.3.peg.1219"/>